<sequence>MKYGVLEVLLVSGEGLKKTHLLGSSSQYVVIQCGNRTCISKTSTGKNEKVWWNEKITFKLSSSQWKALTQLRITVMEKDKFTLDHPIGEAIVHLRAILREGEKKGHMELKPAPYNVVLKDGSYEGELKLGFKFISNVEGEFLDDEKDVEEAKKHSQSFYCTIFNIALWHIRWPRFFNFRKESKCKHK</sequence>
<accession>A0ACB7WQP0</accession>
<evidence type="ECO:0000313" key="1">
    <source>
        <dbReference type="EMBL" id="KAH7690727.1"/>
    </source>
</evidence>
<dbReference type="Proteomes" id="UP000827976">
    <property type="component" value="Chromosome 2"/>
</dbReference>
<gene>
    <name evidence="1" type="ORF">IHE45_02G069200</name>
</gene>
<keyword evidence="2" id="KW-1185">Reference proteome</keyword>
<protein>
    <submittedName>
        <fullName evidence="1">Ca2+-dependent phospholipid-binding protein</fullName>
    </submittedName>
</protein>
<evidence type="ECO:0000313" key="2">
    <source>
        <dbReference type="Proteomes" id="UP000827976"/>
    </source>
</evidence>
<dbReference type="EMBL" id="CM037012">
    <property type="protein sequence ID" value="KAH7690727.1"/>
    <property type="molecule type" value="Genomic_DNA"/>
</dbReference>
<comment type="caution">
    <text evidence="1">The sequence shown here is derived from an EMBL/GenBank/DDBJ whole genome shotgun (WGS) entry which is preliminary data.</text>
</comment>
<reference evidence="2" key="1">
    <citation type="journal article" date="2022" name="Nat. Commun.">
        <title>Chromosome evolution and the genetic basis of agronomically important traits in greater yam.</title>
        <authorList>
            <person name="Bredeson J.V."/>
            <person name="Lyons J.B."/>
            <person name="Oniyinde I.O."/>
            <person name="Okereke N.R."/>
            <person name="Kolade O."/>
            <person name="Nnabue I."/>
            <person name="Nwadili C.O."/>
            <person name="Hribova E."/>
            <person name="Parker M."/>
            <person name="Nwogha J."/>
            <person name="Shu S."/>
            <person name="Carlson J."/>
            <person name="Kariba R."/>
            <person name="Muthemba S."/>
            <person name="Knop K."/>
            <person name="Barton G.J."/>
            <person name="Sherwood A.V."/>
            <person name="Lopez-Montes A."/>
            <person name="Asiedu R."/>
            <person name="Jamnadass R."/>
            <person name="Muchugi A."/>
            <person name="Goodstein D."/>
            <person name="Egesi C.N."/>
            <person name="Featherston J."/>
            <person name="Asfaw A."/>
            <person name="Simpson G.G."/>
            <person name="Dolezel J."/>
            <person name="Hendre P.S."/>
            <person name="Van Deynze A."/>
            <person name="Kumar P.L."/>
            <person name="Obidiegwu J.E."/>
            <person name="Bhattacharjee R."/>
            <person name="Rokhsar D.S."/>
        </authorList>
    </citation>
    <scope>NUCLEOTIDE SEQUENCE [LARGE SCALE GENOMIC DNA]</scope>
    <source>
        <strain evidence="2">cv. TDa95/00328</strain>
    </source>
</reference>
<proteinExistence type="predicted"/>
<name>A0ACB7WQP0_DIOAL</name>
<organism evidence="1 2">
    <name type="scientific">Dioscorea alata</name>
    <name type="common">Purple yam</name>
    <dbReference type="NCBI Taxonomy" id="55571"/>
    <lineage>
        <taxon>Eukaryota</taxon>
        <taxon>Viridiplantae</taxon>
        <taxon>Streptophyta</taxon>
        <taxon>Embryophyta</taxon>
        <taxon>Tracheophyta</taxon>
        <taxon>Spermatophyta</taxon>
        <taxon>Magnoliopsida</taxon>
        <taxon>Liliopsida</taxon>
        <taxon>Dioscoreales</taxon>
        <taxon>Dioscoreaceae</taxon>
        <taxon>Dioscorea</taxon>
    </lineage>
</organism>